<dbReference type="InterPro" id="IPR000033">
    <property type="entry name" value="LDLR_classB_rpt"/>
</dbReference>
<dbReference type="SMART" id="SM00135">
    <property type="entry name" value="LY"/>
    <property type="match status" value="8"/>
</dbReference>
<dbReference type="PROSITE" id="PS50853">
    <property type="entry name" value="FN3"/>
    <property type="match status" value="5"/>
</dbReference>
<organism evidence="4">
    <name type="scientific">Darwinula stevensoni</name>
    <dbReference type="NCBI Taxonomy" id="69355"/>
    <lineage>
        <taxon>Eukaryota</taxon>
        <taxon>Metazoa</taxon>
        <taxon>Ecdysozoa</taxon>
        <taxon>Arthropoda</taxon>
        <taxon>Crustacea</taxon>
        <taxon>Oligostraca</taxon>
        <taxon>Ostracoda</taxon>
        <taxon>Podocopa</taxon>
        <taxon>Podocopida</taxon>
        <taxon>Darwinulocopina</taxon>
        <taxon>Darwinuloidea</taxon>
        <taxon>Darwinulidae</taxon>
        <taxon>Darwinula</taxon>
    </lineage>
</organism>
<dbReference type="InterPro" id="IPR011042">
    <property type="entry name" value="6-blade_b-propeller_TolB-like"/>
</dbReference>
<dbReference type="PANTHER" id="PTHR46513:SF13">
    <property type="entry name" value="EGF-LIKE DOMAIN-CONTAINING PROTEIN"/>
    <property type="match status" value="1"/>
</dbReference>
<keyword evidence="1" id="KW-0245">EGF-like domain</keyword>
<gene>
    <name evidence="4" type="ORF">DSTB1V02_LOCUS1219</name>
</gene>
<dbReference type="EMBL" id="CAJPEV010000110">
    <property type="protein sequence ID" value="CAG0880732.1"/>
    <property type="molecule type" value="Genomic_DNA"/>
</dbReference>
<dbReference type="InterPro" id="IPR036116">
    <property type="entry name" value="FN3_sf"/>
</dbReference>
<dbReference type="EMBL" id="LR899627">
    <property type="protein sequence ID" value="CAD7241219.1"/>
    <property type="molecule type" value="Genomic_DNA"/>
</dbReference>
<dbReference type="Pfam" id="PF00041">
    <property type="entry name" value="fn3"/>
    <property type="match status" value="5"/>
</dbReference>
<dbReference type="InterPro" id="IPR003961">
    <property type="entry name" value="FN3_dom"/>
</dbReference>
<evidence type="ECO:0000313" key="5">
    <source>
        <dbReference type="Proteomes" id="UP000677054"/>
    </source>
</evidence>
<feature type="domain" description="Fibronectin type-III" evidence="3">
    <location>
        <begin position="1588"/>
        <end position="1698"/>
    </location>
</feature>
<feature type="domain" description="Fibronectin type-III" evidence="3">
    <location>
        <begin position="1076"/>
        <end position="1174"/>
    </location>
</feature>
<dbReference type="Gene3D" id="2.120.10.30">
    <property type="entry name" value="TolB, C-terminal domain"/>
    <property type="match status" value="3"/>
</dbReference>
<accession>A0A7R8X1U3</accession>
<evidence type="ECO:0000313" key="4">
    <source>
        <dbReference type="EMBL" id="CAD7241219.1"/>
    </source>
</evidence>
<sequence length="1878" mass="208845">MRSTDQIPSSMRDELDSDKAKAVTRAKKRHISKDEGAFGMGSLLLPLRSDIIDSCAFSRHTSEKERRESNRDALRCLIGCNLALRSYMQKLKDELGVPNPPHLVAESLGHSSAVLAWEGWHRSRPSVNISYLVQWKYADSPGDWEYFDPGNPLSRTTVNVTGLRPYTKYLFRSAWLLLPFQPPLFSRASVSISTLPHGPPEDAPIIESLSPLGADRLSVSWSEPRFSNGPPVSFELILHQVNGSHSVLKEVQISDKSQYHYIFANVLPQTTYTFSVRLRNHAGEGPEAKASVIMPPSVQDEDSVTPYLLMISSHQVLKQSLDILEEPEALYTVPDSADAIEGLSVDVREGVFFLTDESGFVSRGTLEPSGAVSTILTPSHIGGLAKSLSVDWIHHLVYFTVRMDSTWNIGRCDLKGGDFRTFLTGLIAEPIHIQVDPFTGYMYWIQKRHGAGLYAMDLALVDGNGSSREPKVLYRSASLGALTVYQRNFSVLVADEAKHTILAVSIDGSGVEDIRGNTQQSQLEQVSGLAYHEGLFYWTSGPQLIREEYWPTGGKYYHNTFPFSGTQGTPFRDLVLVHPGAQPIPAPVNPPKGLQAVFSTNRAKISWLSAAPIDGLGQGAWKEWSYEVHVTQVEDSLTIYRRPVNGTGYTMTDLRPDTFYKVKVRAYSQGGMGPWSSDFLGRTLREEFGETAPILIWSAREGLLQSDITGEHVRPILHSLSFQEEDGEEVHVTHIVPHEDSVYLVMNDSSLYRHDRHDGSLSLVAHVTSASCLALDTLALKMYWSNPLQQVISRSNLDGSDVEVLPLVATTQFLSVDSLNGFLYFASTHSVESSRLNGAQRSVYYRQGYFSGKQVMGLTVDLDHDYLYWLVRSYEGLRIYQGSLRTDQESEVKVKEVKFFPRARATGPLHYFSDRFIWLESESTAVISDLDGTNLATLRAEGLHELKTLGIEDPLSQTLPNGTTASELTVRPDPMSNSSAKVLGSWDNFTLTWEKATGVNYGDVFYELSLEVGRHKIFKVLNETEYKPDFKVPAYSRVRLQLRPFTYWSSGAKILLDLRTPMSVPGEPTRPRVFLSHQHLPFADAQGAMVTFRWNKPSSPNGEILSYGVRCWQSLQGNQRTTVCDNARVRGNATEFVARNLPLDGTFFFQVEAISAAGTGNATQPLRIVTSRENPLPFLLLATFDAIQMADVDLKKVTPVERTLASPRVVAFLPPDRIFWIDDDRNLMAAVRNENDKQKLHRLRGVGSALSVDWVGRDLYWAELYPHSDGSAIYRLDLDDLDASPVNVLHIPKQIRALDVLPFNRTLVFSAVGSDGIGRILLSNTDGSNVRSLLGSPNRESGEERCNCPGNQAMGGAMTVDSSVTSNPKVLWIDGLTFDLWVTDIVGCRCQLLLNASFASKQGLPPSTLAIDTNNVYWSNASTGQVFYIRRSSNANEVPKCENLTARGVQGIRAIASNLQTYPNPRCLMPLPYSSPPELMNASSTSMTFRLQPASVDPSCRNITMATTKYRIYYGRLGGRLVSGCQNRLSACQTKESRSEVMVLDGLEPHSKYVVHAAAGNHYSELGGGPRILSSPRFFNTTARPPEPARNVTCEPLTPTEIRVSWLPGSNQSNQGVTYDVRWRTEGTSGGITVQDATALVIPKSSSPIDNRAFFSTEVQFLQEDTDYEVWVEAYAVDRLSHSPSGVVRTRTFPTPGPIRKVNVTSRTIKLTWTSPPGHLLSSYRMEYLSLGSSRWNVSRPVSQQTPLHSISEGLAANSGPVRYEHVIRDLQPNTSYTFRVDVTYALSGRSFLWPLDNRFIFQTLGDRPEMVGAPTILTLGDKHQVSWEPALENGSPVDTYILEMKAEGYKDPQPEFWRIVYNGSGKSCSFPKLGIHQ</sequence>
<evidence type="ECO:0000256" key="1">
    <source>
        <dbReference type="ARBA" id="ARBA00022536"/>
    </source>
</evidence>
<feature type="region of interest" description="Disordered" evidence="2">
    <location>
        <begin position="1"/>
        <end position="21"/>
    </location>
</feature>
<evidence type="ECO:0000256" key="2">
    <source>
        <dbReference type="SAM" id="MobiDB-lite"/>
    </source>
</evidence>
<dbReference type="CDD" id="cd00063">
    <property type="entry name" value="FN3"/>
    <property type="match status" value="7"/>
</dbReference>
<evidence type="ECO:0000259" key="3">
    <source>
        <dbReference type="PROSITE" id="PS50853"/>
    </source>
</evidence>
<protein>
    <recommendedName>
        <fullName evidence="3">Fibronectin type-III domain-containing protein</fullName>
    </recommendedName>
</protein>
<name>A0A7R8X1U3_9CRUS</name>
<feature type="domain" description="Fibronectin type-III" evidence="3">
    <location>
        <begin position="97"/>
        <end position="197"/>
    </location>
</feature>
<feature type="domain" description="Fibronectin type-III" evidence="3">
    <location>
        <begin position="587"/>
        <end position="686"/>
    </location>
</feature>
<dbReference type="Proteomes" id="UP000677054">
    <property type="component" value="Unassembled WGS sequence"/>
</dbReference>
<dbReference type="PANTHER" id="PTHR46513">
    <property type="entry name" value="VITELLOGENIN RECEPTOR-LIKE PROTEIN-RELATED-RELATED"/>
    <property type="match status" value="1"/>
</dbReference>
<dbReference type="SMART" id="SM00060">
    <property type="entry name" value="FN3"/>
    <property type="match status" value="7"/>
</dbReference>
<dbReference type="SUPFAM" id="SSF49265">
    <property type="entry name" value="Fibronectin type III"/>
    <property type="match status" value="5"/>
</dbReference>
<reference evidence="4" key="1">
    <citation type="submission" date="2020-11" db="EMBL/GenBank/DDBJ databases">
        <authorList>
            <person name="Tran Van P."/>
        </authorList>
    </citation>
    <scope>NUCLEOTIDE SEQUENCE</scope>
</reference>
<keyword evidence="5" id="KW-1185">Reference proteome</keyword>
<dbReference type="Gene3D" id="2.60.40.10">
    <property type="entry name" value="Immunoglobulins"/>
    <property type="match status" value="7"/>
</dbReference>
<dbReference type="SUPFAM" id="SSF63825">
    <property type="entry name" value="YWTD domain"/>
    <property type="match status" value="3"/>
</dbReference>
<dbReference type="InterPro" id="IPR050778">
    <property type="entry name" value="Cueball_EGF_LRP_Nidogen"/>
</dbReference>
<feature type="domain" description="Fibronectin type-III" evidence="3">
    <location>
        <begin position="199"/>
        <end position="298"/>
    </location>
</feature>
<dbReference type="InterPro" id="IPR013783">
    <property type="entry name" value="Ig-like_fold"/>
</dbReference>
<dbReference type="OrthoDB" id="65481at2759"/>
<feature type="compositionally biased region" description="Basic and acidic residues" evidence="2">
    <location>
        <begin position="11"/>
        <end position="21"/>
    </location>
</feature>
<proteinExistence type="predicted"/>